<gene>
    <name evidence="2" type="ORF">L195_g046141</name>
</gene>
<protein>
    <submittedName>
        <fullName evidence="2">Uncharacterized protein</fullName>
    </submittedName>
</protein>
<reference evidence="2 3" key="2">
    <citation type="journal article" date="2017" name="Front. Plant Sci.">
        <title>Gene Classification and Mining of Molecular Markers Useful in Red Clover (Trifolium pratense) Breeding.</title>
        <authorList>
            <person name="Istvanek J."/>
            <person name="Dluhosova J."/>
            <person name="Dluhos P."/>
            <person name="Patkova L."/>
            <person name="Nedelnik J."/>
            <person name="Repkova J."/>
        </authorList>
    </citation>
    <scope>NUCLEOTIDE SEQUENCE [LARGE SCALE GENOMIC DNA]</scope>
    <source>
        <strain evidence="3">cv. Tatra</strain>
        <tissue evidence="2">Young leaves</tissue>
    </source>
</reference>
<name>A0A2K3MGV1_TRIPR</name>
<evidence type="ECO:0000256" key="1">
    <source>
        <dbReference type="SAM" id="MobiDB-lite"/>
    </source>
</evidence>
<dbReference type="Proteomes" id="UP000236291">
    <property type="component" value="Unassembled WGS sequence"/>
</dbReference>
<feature type="compositionally biased region" description="Basic residues" evidence="1">
    <location>
        <begin position="44"/>
        <end position="53"/>
    </location>
</feature>
<organism evidence="2 3">
    <name type="scientific">Trifolium pratense</name>
    <name type="common">Red clover</name>
    <dbReference type="NCBI Taxonomy" id="57577"/>
    <lineage>
        <taxon>Eukaryota</taxon>
        <taxon>Viridiplantae</taxon>
        <taxon>Streptophyta</taxon>
        <taxon>Embryophyta</taxon>
        <taxon>Tracheophyta</taxon>
        <taxon>Spermatophyta</taxon>
        <taxon>Magnoliopsida</taxon>
        <taxon>eudicotyledons</taxon>
        <taxon>Gunneridae</taxon>
        <taxon>Pentapetalae</taxon>
        <taxon>rosids</taxon>
        <taxon>fabids</taxon>
        <taxon>Fabales</taxon>
        <taxon>Fabaceae</taxon>
        <taxon>Papilionoideae</taxon>
        <taxon>50 kb inversion clade</taxon>
        <taxon>NPAAA clade</taxon>
        <taxon>Hologalegina</taxon>
        <taxon>IRL clade</taxon>
        <taxon>Trifolieae</taxon>
        <taxon>Trifolium</taxon>
    </lineage>
</organism>
<dbReference type="EMBL" id="ASHM01061553">
    <property type="protein sequence ID" value="PNX90018.1"/>
    <property type="molecule type" value="Genomic_DNA"/>
</dbReference>
<feature type="compositionally biased region" description="Low complexity" evidence="1">
    <location>
        <begin position="17"/>
        <end position="27"/>
    </location>
</feature>
<proteinExistence type="predicted"/>
<reference evidence="2 3" key="1">
    <citation type="journal article" date="2014" name="Am. J. Bot.">
        <title>Genome assembly and annotation for red clover (Trifolium pratense; Fabaceae).</title>
        <authorList>
            <person name="Istvanek J."/>
            <person name="Jaros M."/>
            <person name="Krenek A."/>
            <person name="Repkova J."/>
        </authorList>
    </citation>
    <scope>NUCLEOTIDE SEQUENCE [LARGE SCALE GENOMIC DNA]</scope>
    <source>
        <strain evidence="3">cv. Tatra</strain>
        <tissue evidence="2">Young leaves</tissue>
    </source>
</reference>
<evidence type="ECO:0000313" key="2">
    <source>
        <dbReference type="EMBL" id="PNX90018.1"/>
    </source>
</evidence>
<dbReference type="AlphaFoldDB" id="A0A2K3MGV1"/>
<comment type="caution">
    <text evidence="2">The sequence shown here is derived from an EMBL/GenBank/DDBJ whole genome shotgun (WGS) entry which is preliminary data.</text>
</comment>
<feature type="region of interest" description="Disordered" evidence="1">
    <location>
        <begin position="1"/>
        <end position="60"/>
    </location>
</feature>
<evidence type="ECO:0000313" key="3">
    <source>
        <dbReference type="Proteomes" id="UP000236291"/>
    </source>
</evidence>
<sequence>MAESPPKSDQPFPPSSPRSSPKSNSDSSPRKSDSSPGNSDSSSRKHQKSKSSSRKSDPWFFGGGFGVYAYGVRPTVVCVKGGFCLDFCAGFGLSKTAYVLEIDLYLRKMPWL</sequence>
<accession>A0A2K3MGV1</accession>